<evidence type="ECO:0000256" key="2">
    <source>
        <dbReference type="ARBA" id="ARBA00023315"/>
    </source>
</evidence>
<dbReference type="EMBL" id="JADIND010000175">
    <property type="protein sequence ID" value="MBO8431301.1"/>
    <property type="molecule type" value="Genomic_DNA"/>
</dbReference>
<feature type="transmembrane region" description="Helical" evidence="3">
    <location>
        <begin position="20"/>
        <end position="40"/>
    </location>
</feature>
<dbReference type="AlphaFoldDB" id="A0A9D9H001"/>
<dbReference type="CDD" id="cd07989">
    <property type="entry name" value="LPLAT_AGPAT-like"/>
    <property type="match status" value="1"/>
</dbReference>
<dbReference type="SMART" id="SM00563">
    <property type="entry name" value="PlsC"/>
    <property type="match status" value="1"/>
</dbReference>
<keyword evidence="3" id="KW-0472">Membrane</keyword>
<keyword evidence="3" id="KW-0812">Transmembrane</keyword>
<dbReference type="PANTHER" id="PTHR10434:SF40">
    <property type="entry name" value="1-ACYL-SN-GLYCEROL-3-PHOSPHATE ACYLTRANSFERASE"/>
    <property type="match status" value="1"/>
</dbReference>
<evidence type="ECO:0000256" key="1">
    <source>
        <dbReference type="ARBA" id="ARBA00022679"/>
    </source>
</evidence>
<name>A0A9D9H001_9BACT</name>
<dbReference type="Proteomes" id="UP000823632">
    <property type="component" value="Unassembled WGS sequence"/>
</dbReference>
<sequence length="238" mass="27805">MSKKQERNFNRRYASEYNIFRSIFYLCFLYTVVIPFFTIFYNYKITGTENLPKWNKKDKYIFTANHVSIFDPFLVPMAVKKLIAFMAKKELFEPQEKFSWLIKRLGAFAVDRTKPEIATFKTVRDIFKTSWSLGVFPQGGTRPYGKLEEIKKGFVVIAKNAKADIIPVAIDGFDGYPKLKPFTRRNVQLHIGKPISYKLPEDVIIYEWCKQISELADYENLAPIPESYKEKTKMEAGV</sequence>
<comment type="caution">
    <text evidence="5">The sequence shown here is derived from an EMBL/GenBank/DDBJ whole genome shotgun (WGS) entry which is preliminary data.</text>
</comment>
<evidence type="ECO:0000313" key="5">
    <source>
        <dbReference type="EMBL" id="MBO8431301.1"/>
    </source>
</evidence>
<dbReference type="SUPFAM" id="SSF69593">
    <property type="entry name" value="Glycerol-3-phosphate (1)-acyltransferase"/>
    <property type="match status" value="1"/>
</dbReference>
<protein>
    <submittedName>
        <fullName evidence="5">1-acyl-sn-glycerol-3-phosphate acyltransferase</fullName>
    </submittedName>
</protein>
<dbReference type="GO" id="GO:0006654">
    <property type="term" value="P:phosphatidic acid biosynthetic process"/>
    <property type="evidence" value="ECO:0007669"/>
    <property type="project" value="TreeGrafter"/>
</dbReference>
<keyword evidence="2 5" id="KW-0012">Acyltransferase</keyword>
<proteinExistence type="predicted"/>
<evidence type="ECO:0000313" key="6">
    <source>
        <dbReference type="Proteomes" id="UP000823632"/>
    </source>
</evidence>
<reference evidence="5" key="2">
    <citation type="journal article" date="2021" name="PeerJ">
        <title>Extensive microbial diversity within the chicken gut microbiome revealed by metagenomics and culture.</title>
        <authorList>
            <person name="Gilroy R."/>
            <person name="Ravi A."/>
            <person name="Getino M."/>
            <person name="Pursley I."/>
            <person name="Horton D.L."/>
            <person name="Alikhan N.F."/>
            <person name="Baker D."/>
            <person name="Gharbi K."/>
            <person name="Hall N."/>
            <person name="Watson M."/>
            <person name="Adriaenssens E.M."/>
            <person name="Foster-Nyarko E."/>
            <person name="Jarju S."/>
            <person name="Secka A."/>
            <person name="Antonio M."/>
            <person name="Oren A."/>
            <person name="Chaudhuri R.R."/>
            <person name="La Ragione R."/>
            <person name="Hildebrand F."/>
            <person name="Pallen M.J."/>
        </authorList>
    </citation>
    <scope>NUCLEOTIDE SEQUENCE</scope>
    <source>
        <strain evidence="5">10192</strain>
    </source>
</reference>
<keyword evidence="1" id="KW-0808">Transferase</keyword>
<organism evidence="5 6">
    <name type="scientific">Candidatus Scatousia excrementipullorum</name>
    <dbReference type="NCBI Taxonomy" id="2840936"/>
    <lineage>
        <taxon>Bacteria</taxon>
        <taxon>Candidatus Scatousia</taxon>
    </lineage>
</organism>
<dbReference type="PANTHER" id="PTHR10434">
    <property type="entry name" value="1-ACYL-SN-GLYCEROL-3-PHOSPHATE ACYLTRANSFERASE"/>
    <property type="match status" value="1"/>
</dbReference>
<dbReference type="GO" id="GO:0003841">
    <property type="term" value="F:1-acylglycerol-3-phosphate O-acyltransferase activity"/>
    <property type="evidence" value="ECO:0007669"/>
    <property type="project" value="TreeGrafter"/>
</dbReference>
<gene>
    <name evidence="5" type="ORF">IAC76_07930</name>
</gene>
<dbReference type="Pfam" id="PF01553">
    <property type="entry name" value="Acyltransferase"/>
    <property type="match status" value="1"/>
</dbReference>
<feature type="domain" description="Phospholipid/glycerol acyltransferase" evidence="4">
    <location>
        <begin position="60"/>
        <end position="173"/>
    </location>
</feature>
<dbReference type="InterPro" id="IPR002123">
    <property type="entry name" value="Plipid/glycerol_acylTrfase"/>
</dbReference>
<evidence type="ECO:0000259" key="4">
    <source>
        <dbReference type="SMART" id="SM00563"/>
    </source>
</evidence>
<keyword evidence="3" id="KW-1133">Transmembrane helix</keyword>
<accession>A0A9D9H001</accession>
<evidence type="ECO:0000256" key="3">
    <source>
        <dbReference type="SAM" id="Phobius"/>
    </source>
</evidence>
<reference evidence="5" key="1">
    <citation type="submission" date="2020-10" db="EMBL/GenBank/DDBJ databases">
        <authorList>
            <person name="Gilroy R."/>
        </authorList>
    </citation>
    <scope>NUCLEOTIDE SEQUENCE</scope>
    <source>
        <strain evidence="5">10192</strain>
    </source>
</reference>